<sequence length="202" mass="23350">MLVLFKQVNKDMLEAKIATRSEQELELKQYHDEYCEAMWPVGGAMSKITVAYQNAWYEDSEKTKLVNFDWSAARGIFSIKHTNSARVRFDLAKNWEPQDFKIEVLEELNEALQYSEGDIYVTVEQAKAFYQSPKVFKAIQHAKEVIALAKETARLMQLDEFNAVFLEPLLNIKRQRTEEEKLQTAGFLASWLASKTNKEAGK</sequence>
<protein>
    <submittedName>
        <fullName evidence="1">Uncharacterized protein</fullName>
    </submittedName>
</protein>
<keyword evidence="2" id="KW-1185">Reference proteome</keyword>
<proteinExistence type="predicted"/>
<organism evidence="1 2">
    <name type="scientific">Achromobacter phage Motura</name>
    <dbReference type="NCBI Taxonomy" id="2591403"/>
    <lineage>
        <taxon>Viruses</taxon>
        <taxon>Duplodnaviria</taxon>
        <taxon>Heunggongvirae</taxon>
        <taxon>Uroviricota</taxon>
        <taxon>Caudoviricetes</taxon>
        <taxon>Moturavirus</taxon>
        <taxon>Moturavirus motura</taxon>
    </lineage>
</organism>
<evidence type="ECO:0000313" key="1">
    <source>
        <dbReference type="EMBL" id="QDH83698.1"/>
    </source>
</evidence>
<name>A0A514CT78_9CAUD</name>
<accession>A0A514CT78</accession>
<dbReference type="EMBL" id="MN094788">
    <property type="protein sequence ID" value="QDH83698.1"/>
    <property type="molecule type" value="Genomic_DNA"/>
</dbReference>
<dbReference type="GeneID" id="56136000"/>
<dbReference type="Proteomes" id="UP000320799">
    <property type="component" value="Segment"/>
</dbReference>
<reference evidence="1 2" key="1">
    <citation type="submission" date="2019-06" db="EMBL/GenBank/DDBJ databases">
        <authorList>
            <person name="Kincaid V.D."/>
            <person name="Fuller A."/>
            <person name="Hodges K."/>
            <person name="Bansal M."/>
            <person name="Essig J."/>
            <person name="Johnson A."/>
        </authorList>
    </citation>
    <scope>NUCLEOTIDE SEQUENCE [LARGE SCALE GENOMIC DNA]</scope>
</reference>
<dbReference type="RefSeq" id="YP_009903724.1">
    <property type="nucleotide sequence ID" value="NC_049849.1"/>
</dbReference>
<evidence type="ECO:0000313" key="2">
    <source>
        <dbReference type="Proteomes" id="UP000320799"/>
    </source>
</evidence>
<dbReference type="KEGG" id="vg:56136000"/>